<dbReference type="InterPro" id="IPR014711">
    <property type="entry name" value="TopoI_cat_a-hlx-sub_euk"/>
</dbReference>
<dbReference type="InterPro" id="IPR049331">
    <property type="entry name" value="Top1B_N_bact"/>
</dbReference>
<dbReference type="PROSITE" id="PS52038">
    <property type="entry name" value="TOPO_IB_2"/>
    <property type="match status" value="1"/>
</dbReference>
<dbReference type="Gene3D" id="3.30.66.10">
    <property type="entry name" value="DNA topoisomerase I domain"/>
    <property type="match status" value="1"/>
</dbReference>
<dbReference type="Pfam" id="PF21338">
    <property type="entry name" value="Top1B_N_bact"/>
    <property type="match status" value="1"/>
</dbReference>
<dbReference type="InterPro" id="IPR011010">
    <property type="entry name" value="DNA_brk_join_enz"/>
</dbReference>
<accession>A0A1M7ZNB3</accession>
<dbReference type="SUPFAM" id="SSF55869">
    <property type="entry name" value="DNA topoisomerase I domain"/>
    <property type="match status" value="1"/>
</dbReference>
<dbReference type="OrthoDB" id="9778962at2"/>
<dbReference type="InterPro" id="IPR035447">
    <property type="entry name" value="DNA_topo_I_N_sf"/>
</dbReference>
<dbReference type="Pfam" id="PF01028">
    <property type="entry name" value="Topoisom_I"/>
    <property type="match status" value="1"/>
</dbReference>
<dbReference type="InterPro" id="IPR013500">
    <property type="entry name" value="TopoI_cat_euk"/>
</dbReference>
<keyword evidence="4" id="KW-1185">Reference proteome</keyword>
<dbReference type="SUPFAM" id="SSF56349">
    <property type="entry name" value="DNA breaking-rejoining enzymes"/>
    <property type="match status" value="1"/>
</dbReference>
<dbReference type="RefSeq" id="WP_073630190.1">
    <property type="nucleotide sequence ID" value="NZ_FRXO01000006.1"/>
</dbReference>
<feature type="domain" description="DNA topoisomerase I catalytic core eukaryotic-type" evidence="1">
    <location>
        <begin position="97"/>
        <end position="306"/>
    </location>
</feature>
<evidence type="ECO:0000313" key="4">
    <source>
        <dbReference type="Proteomes" id="UP000186406"/>
    </source>
</evidence>
<keyword evidence="3" id="KW-0413">Isomerase</keyword>
<evidence type="ECO:0000313" key="3">
    <source>
        <dbReference type="EMBL" id="SHO66385.1"/>
    </source>
</evidence>
<evidence type="ECO:0000259" key="2">
    <source>
        <dbReference type="Pfam" id="PF21338"/>
    </source>
</evidence>
<dbReference type="GO" id="GO:0003677">
    <property type="term" value="F:DNA binding"/>
    <property type="evidence" value="ECO:0007669"/>
    <property type="project" value="InterPro"/>
</dbReference>
<evidence type="ECO:0000259" key="1">
    <source>
        <dbReference type="Pfam" id="PF01028"/>
    </source>
</evidence>
<dbReference type="GO" id="GO:0006265">
    <property type="term" value="P:DNA topological change"/>
    <property type="evidence" value="ECO:0007669"/>
    <property type="project" value="InterPro"/>
</dbReference>
<sequence>MSEKMTPKRVARRFNLTIVSPADLTIRRRRRGRGFSYETAAGEAISDAETLARFRSLAVPPAYANVRFAADPRAHLQAVGEDAAGRLQYRYHPDWSQAREAMKARRLAGLAEALPKINRAIGRALLRPAPDKMLALAAVVRLVALTAIRAGSDQYAEEHGTRGATTLLKSHVRIDGSDVMLSFKGKGGKMIRKAAADARLTQVLLLLKSLPGRRLFKYRDAAGDIHAVRAGDVNLFLKTISGQAISLKDFRTLTASLGVLDKLARQEPEASERGRRKQIRQAIAPLADELANTLTVCRTSYVHDSVIAAFEAGRLGGAGADMRTATARAEALSRLLRSNGCFKARLSARKASERALNGALESADPAAAAPLAKA</sequence>
<proteinExistence type="predicted"/>
<name>A0A1M7ZNB3_9HYPH</name>
<dbReference type="GO" id="GO:0003917">
    <property type="term" value="F:DNA topoisomerase type I (single strand cut, ATP-independent) activity"/>
    <property type="evidence" value="ECO:0007669"/>
    <property type="project" value="InterPro"/>
</dbReference>
<dbReference type="Gene3D" id="1.10.132.120">
    <property type="match status" value="1"/>
</dbReference>
<gene>
    <name evidence="3" type="ORF">SAMN02745172_03044</name>
</gene>
<dbReference type="AlphaFoldDB" id="A0A1M7ZNB3"/>
<protein>
    <submittedName>
        <fullName evidence="3">DNA topoisomerase-1</fullName>
    </submittedName>
</protein>
<dbReference type="Gene3D" id="3.90.15.10">
    <property type="entry name" value="Topoisomerase I, Chain A, domain 3"/>
    <property type="match status" value="1"/>
</dbReference>
<reference evidence="3 4" key="1">
    <citation type="submission" date="2016-12" db="EMBL/GenBank/DDBJ databases">
        <authorList>
            <person name="Song W.-J."/>
            <person name="Kurnit D.M."/>
        </authorList>
    </citation>
    <scope>NUCLEOTIDE SEQUENCE [LARGE SCALE GENOMIC DNA]</scope>
    <source>
        <strain evidence="3 4">DSM 19599</strain>
    </source>
</reference>
<dbReference type="STRING" id="1123029.SAMN02745172_03044"/>
<dbReference type="Proteomes" id="UP000186406">
    <property type="component" value="Unassembled WGS sequence"/>
</dbReference>
<feature type="domain" description="DNA topoisomerase IB N-terminal" evidence="2">
    <location>
        <begin position="34"/>
        <end position="82"/>
    </location>
</feature>
<organism evidence="3 4">
    <name type="scientific">Pseudoxanthobacter soli DSM 19599</name>
    <dbReference type="NCBI Taxonomy" id="1123029"/>
    <lineage>
        <taxon>Bacteria</taxon>
        <taxon>Pseudomonadati</taxon>
        <taxon>Pseudomonadota</taxon>
        <taxon>Alphaproteobacteria</taxon>
        <taxon>Hyphomicrobiales</taxon>
        <taxon>Segnochrobactraceae</taxon>
        <taxon>Pseudoxanthobacter</taxon>
    </lineage>
</organism>
<dbReference type="EMBL" id="FRXO01000006">
    <property type="protein sequence ID" value="SHO66385.1"/>
    <property type="molecule type" value="Genomic_DNA"/>
</dbReference>